<comment type="caution">
    <text evidence="3">The sequence shown here is derived from an EMBL/GenBank/DDBJ whole genome shotgun (WGS) entry which is preliminary data.</text>
</comment>
<feature type="region of interest" description="Disordered" evidence="1">
    <location>
        <begin position="473"/>
        <end position="519"/>
    </location>
</feature>
<evidence type="ECO:0000256" key="2">
    <source>
        <dbReference type="SAM" id="Phobius"/>
    </source>
</evidence>
<reference evidence="3" key="1">
    <citation type="journal article" date="2019" name="bioRxiv">
        <title>The Genome of the Zebra Mussel, Dreissena polymorpha: A Resource for Invasive Species Research.</title>
        <authorList>
            <person name="McCartney M.A."/>
            <person name="Auch B."/>
            <person name="Kono T."/>
            <person name="Mallez S."/>
            <person name="Zhang Y."/>
            <person name="Obille A."/>
            <person name="Becker A."/>
            <person name="Abrahante J.E."/>
            <person name="Garbe J."/>
            <person name="Badalamenti J.P."/>
            <person name="Herman A."/>
            <person name="Mangelson H."/>
            <person name="Liachko I."/>
            <person name="Sullivan S."/>
            <person name="Sone E.D."/>
            <person name="Koren S."/>
            <person name="Silverstein K.A.T."/>
            <person name="Beckman K.B."/>
            <person name="Gohl D.M."/>
        </authorList>
    </citation>
    <scope>NUCLEOTIDE SEQUENCE</scope>
    <source>
        <strain evidence="3">Duluth1</strain>
        <tissue evidence="3">Whole animal</tissue>
    </source>
</reference>
<feature type="region of interest" description="Disordered" evidence="1">
    <location>
        <begin position="1270"/>
        <end position="1292"/>
    </location>
</feature>
<dbReference type="EMBL" id="JAIWYP010000012">
    <property type="protein sequence ID" value="KAH3729357.1"/>
    <property type="molecule type" value="Genomic_DNA"/>
</dbReference>
<feature type="compositionally biased region" description="Basic and acidic residues" evidence="1">
    <location>
        <begin position="473"/>
        <end position="487"/>
    </location>
</feature>
<keyword evidence="4" id="KW-1185">Reference proteome</keyword>
<feature type="region of interest" description="Disordered" evidence="1">
    <location>
        <begin position="135"/>
        <end position="154"/>
    </location>
</feature>
<feature type="region of interest" description="Disordered" evidence="1">
    <location>
        <begin position="577"/>
        <end position="596"/>
    </location>
</feature>
<reference evidence="3" key="2">
    <citation type="submission" date="2020-11" db="EMBL/GenBank/DDBJ databases">
        <authorList>
            <person name="McCartney M.A."/>
            <person name="Auch B."/>
            <person name="Kono T."/>
            <person name="Mallez S."/>
            <person name="Becker A."/>
            <person name="Gohl D.M."/>
            <person name="Silverstein K.A.T."/>
            <person name="Koren S."/>
            <person name="Bechman K.B."/>
            <person name="Herman A."/>
            <person name="Abrahante J.E."/>
            <person name="Garbe J."/>
        </authorList>
    </citation>
    <scope>NUCLEOTIDE SEQUENCE</scope>
    <source>
        <strain evidence="3">Duluth1</strain>
        <tissue evidence="3">Whole animal</tissue>
    </source>
</reference>
<feature type="compositionally biased region" description="Basic and acidic residues" evidence="1">
    <location>
        <begin position="99"/>
        <end position="113"/>
    </location>
</feature>
<keyword evidence="2" id="KW-1133">Transmembrane helix</keyword>
<name>A0A9D4HQJ8_DREPO</name>
<dbReference type="Proteomes" id="UP000828390">
    <property type="component" value="Unassembled WGS sequence"/>
</dbReference>
<feature type="region of interest" description="Disordered" evidence="1">
    <location>
        <begin position="91"/>
        <end position="113"/>
    </location>
</feature>
<feature type="region of interest" description="Disordered" evidence="1">
    <location>
        <begin position="1036"/>
        <end position="1087"/>
    </location>
</feature>
<feature type="compositionally biased region" description="Basic residues" evidence="1">
    <location>
        <begin position="187"/>
        <end position="203"/>
    </location>
</feature>
<feature type="region of interest" description="Disordered" evidence="1">
    <location>
        <begin position="378"/>
        <end position="399"/>
    </location>
</feature>
<feature type="transmembrane region" description="Helical" evidence="2">
    <location>
        <begin position="22"/>
        <end position="44"/>
    </location>
</feature>
<feature type="compositionally biased region" description="Basic and acidic residues" evidence="1">
    <location>
        <begin position="1185"/>
        <end position="1201"/>
    </location>
</feature>
<keyword evidence="2" id="KW-0472">Membrane</keyword>
<feature type="region of interest" description="Disordered" evidence="1">
    <location>
        <begin position="1181"/>
        <end position="1202"/>
    </location>
</feature>
<evidence type="ECO:0000313" key="3">
    <source>
        <dbReference type="EMBL" id="KAH3729357.1"/>
    </source>
</evidence>
<proteinExistence type="predicted"/>
<evidence type="ECO:0000313" key="4">
    <source>
        <dbReference type="Proteomes" id="UP000828390"/>
    </source>
</evidence>
<feature type="compositionally biased region" description="Polar residues" evidence="1">
    <location>
        <begin position="1072"/>
        <end position="1087"/>
    </location>
</feature>
<protein>
    <submittedName>
        <fullName evidence="3">Uncharacterized protein</fullName>
    </submittedName>
</protein>
<feature type="compositionally biased region" description="Basic and acidic residues" evidence="1">
    <location>
        <begin position="205"/>
        <end position="226"/>
    </location>
</feature>
<feature type="compositionally biased region" description="Basic and acidic residues" evidence="1">
    <location>
        <begin position="498"/>
        <end position="509"/>
    </location>
</feature>
<gene>
    <name evidence="3" type="ORF">DPMN_055325</name>
</gene>
<organism evidence="3 4">
    <name type="scientific">Dreissena polymorpha</name>
    <name type="common">Zebra mussel</name>
    <name type="synonym">Mytilus polymorpha</name>
    <dbReference type="NCBI Taxonomy" id="45954"/>
    <lineage>
        <taxon>Eukaryota</taxon>
        <taxon>Metazoa</taxon>
        <taxon>Spiralia</taxon>
        <taxon>Lophotrochozoa</taxon>
        <taxon>Mollusca</taxon>
        <taxon>Bivalvia</taxon>
        <taxon>Autobranchia</taxon>
        <taxon>Heteroconchia</taxon>
        <taxon>Euheterodonta</taxon>
        <taxon>Imparidentia</taxon>
        <taxon>Neoheterodontei</taxon>
        <taxon>Myida</taxon>
        <taxon>Dreissenoidea</taxon>
        <taxon>Dreissenidae</taxon>
        <taxon>Dreissena</taxon>
    </lineage>
</organism>
<accession>A0A9D4HQJ8</accession>
<feature type="compositionally biased region" description="Low complexity" evidence="1">
    <location>
        <begin position="655"/>
        <end position="668"/>
    </location>
</feature>
<keyword evidence="2" id="KW-0812">Transmembrane</keyword>
<sequence length="1405" mass="159260">MSSRSVQDDTSVQNDTVTIPSWAVYVIPISLSVVMVIVAGNCICRWMKRRKKRPVLPLVESENRQIRNNLNNDVNNGHSFENFLAISRPLSRNNASSKQNEKKRDNVISDEKAPMSELITESQKFLQERKVKDINKTRDINTPNGPFRDEQEREGIEKLVVSLIEVNNETEKSDTYTKETLKDVGKPHNRKKKKKGLAQKLAKRAVADDKLENKTKNQRESNRYSEDSSFSESDSEADNHYLYRKHADSESHNLHKSVRPGTPALHKEEHARFMTKIENLGAQMENHEESQSSDDDDFVETEINKRDGPLATSSFRGDTKVEKAYRKNRKDERQDVDTVYKPTDERNDILVDDGEEHNITPRKSNLNRSFSLTEMDNIYSKETNENESRRKRKYQSLRQPRRKTINAFSCLHNPEALPAKSILKTSKAKSVENMSARNEYTEVKPILTLQEMAPGRFSESNKQSIHMLDPVIDTKKDNQSRSPKDDFDILSSNLFPTKSHERKDTDGRHKSQHHTHGAHDGMYKLQTEPAKTHEYISNANPLLGWIVTGNENTSGTSGTIDHLTSFVQKQTYEFGEEKQQKSVGKSVLEQQEGENLQRHQEKVIKSLNPNDDADQSFLSNNEAVACIDDHKPKGFASNDQTRFTSKDVKNSTVTVSSNKPVASSSKSSNLFLANADEDGHNSEHNSKCHQDKDVCVTEEPASVIETADSNRERVNATNPVSHEQNFSDTDKQCVRVLSSSTDDLSNWTSDMNSFLTRFIETNLNNREPADQLTFAITENIPDDERIHSKPSNQLHENSRMYDDTFRNVHEISIESFTDKSEDTTTDKSKLDKTEFKVDNTSCGKMSQINNAYLDESQYTLTEHNDEIEKTMPVFYANENIKTPITNSSMDTATPYNKQGDFYNPIFYQKKRSQTPGEHSFRQSITVDEVNRMALEAMKVKRSKSMNYKENTSTVDPYSYFARSPRRSGLKSEKAPNTEGKINELVSIEQRVYTAPSMQLPATAASYRHSFTIPKTPGFANHTNKTDTIRTPFSFADENWSKIEPQDSKLTSLPSRPKTPNPSFGRPEKISPTLRSKTPTPSSTSIYRNGAVNNMVKSHSSISKSFEFNFEKKLRGNNPHISSYSTHVLDQTQRNPFVMSQSIAHRAAPRQSRSMAPLVYEFKPPSNVPTGKPLLTRRAKTPNKLQSDRMDIDTSKVSERPKSAMAGRYPFTRERTRPWSEDKDRKGGISNTTVLAEQLVSSSPGRDMEMKGYVSNTRLLAEELIPLSPGRSNFPHNAMRPSPRRPKSSVNRPGCVLQKSPLGLVKSRSPAPGPQLASPSVFVKGDSVTKKRPDSQTLTENLPLHLPDGVVDIDEFLAEDDSEVEVAFKIPDENLATLSLREESNETFIDYCEKAYRAFKNRSALS</sequence>
<feature type="region of interest" description="Disordered" evidence="1">
    <location>
        <begin position="177"/>
        <end position="236"/>
    </location>
</feature>
<feature type="region of interest" description="Disordered" evidence="1">
    <location>
        <begin position="648"/>
        <end position="668"/>
    </location>
</feature>
<evidence type="ECO:0000256" key="1">
    <source>
        <dbReference type="SAM" id="MobiDB-lite"/>
    </source>
</evidence>
<feature type="compositionally biased region" description="Basic residues" evidence="1">
    <location>
        <begin position="389"/>
        <end position="399"/>
    </location>
</feature>
<feature type="compositionally biased region" description="Basic and acidic residues" evidence="1">
    <location>
        <begin position="177"/>
        <end position="186"/>
    </location>
</feature>